<name>A0A813R7S4_9BILA</name>
<evidence type="ECO:0000256" key="3">
    <source>
        <dbReference type="ARBA" id="ARBA00022679"/>
    </source>
</evidence>
<keyword evidence="5" id="KW-0819">tRNA processing</keyword>
<proteinExistence type="predicted"/>
<dbReference type="Pfam" id="PF08704">
    <property type="entry name" value="GCD14"/>
    <property type="match status" value="1"/>
</dbReference>
<sequence length="353" mass="40966">MLKKINNFKNTLFNLNKQFYTTYSSPIDLPEADIDLDSTNVSTFIQNQSSVIAKPFKNNEILFCKVVNKTLKHETQLCRLFKLETNGIFRTKGVDIFHEHIIHKSNLYLNVSFDVGDRKIDFRRPSLYEFISLKEQQAVSSHFSIITLVPLLLEIGKGSKVLECGTGSGSMSLFLSERIGSEGCLHTFDISKIKAQMGKRAFMEWKYTHDLSSDEKWPANVKFGFMDFNNDNRWCDQMGEFYDAIYLDMSELDKGIQQAYKMLKPDGVLVVNGMHLTQIFKCLNVIEQKNLGLERELIIEPSNRLWELRKIKGSNDPLDWTARLEDRFGEKKKRGGLFFNYWQGFLAKFRKIK</sequence>
<keyword evidence="9" id="KW-1185">Reference proteome</keyword>
<keyword evidence="3" id="KW-0808">Transferase</keyword>
<evidence type="ECO:0000256" key="1">
    <source>
        <dbReference type="ARBA" id="ARBA00012796"/>
    </source>
</evidence>
<keyword evidence="2" id="KW-0489">Methyltransferase</keyword>
<dbReference type="GO" id="GO:0160107">
    <property type="term" value="F:tRNA (adenine(58)-N1)-methyltransferase activity"/>
    <property type="evidence" value="ECO:0007669"/>
    <property type="project" value="UniProtKB-EC"/>
</dbReference>
<dbReference type="PANTHER" id="PTHR12133">
    <property type="entry name" value="TRNA (ADENINE(58)-N(1))-METHYLTRANSFERASE"/>
    <property type="match status" value="1"/>
</dbReference>
<feature type="domain" description="tRNA (adenine(58)-N(1))-methyltransferase catalytic subunit TRM61 C-terminal" evidence="7">
    <location>
        <begin position="146"/>
        <end position="312"/>
    </location>
</feature>
<dbReference type="GO" id="GO:0005739">
    <property type="term" value="C:mitochondrion"/>
    <property type="evidence" value="ECO:0007669"/>
    <property type="project" value="TreeGrafter"/>
</dbReference>
<evidence type="ECO:0000313" key="8">
    <source>
        <dbReference type="EMBL" id="CAF0777075.1"/>
    </source>
</evidence>
<accession>A0A813R7S4</accession>
<dbReference type="CDD" id="cd02440">
    <property type="entry name" value="AdoMet_MTases"/>
    <property type="match status" value="1"/>
</dbReference>
<organism evidence="8 9">
    <name type="scientific">Brachionus calyciflorus</name>
    <dbReference type="NCBI Taxonomy" id="104777"/>
    <lineage>
        <taxon>Eukaryota</taxon>
        <taxon>Metazoa</taxon>
        <taxon>Spiralia</taxon>
        <taxon>Gnathifera</taxon>
        <taxon>Rotifera</taxon>
        <taxon>Eurotatoria</taxon>
        <taxon>Monogononta</taxon>
        <taxon>Pseudotrocha</taxon>
        <taxon>Ploima</taxon>
        <taxon>Brachionidae</taxon>
        <taxon>Brachionus</taxon>
    </lineage>
</organism>
<gene>
    <name evidence="8" type="ORF">OXX778_LOCUS5258</name>
</gene>
<dbReference type="InterPro" id="IPR014816">
    <property type="entry name" value="tRNA_MeTrfase_Gcd14"/>
</dbReference>
<evidence type="ECO:0000313" key="9">
    <source>
        <dbReference type="Proteomes" id="UP000663879"/>
    </source>
</evidence>
<dbReference type="PROSITE" id="PS51620">
    <property type="entry name" value="SAM_TRM61"/>
    <property type="match status" value="1"/>
</dbReference>
<dbReference type="GO" id="GO:0031515">
    <property type="term" value="C:tRNA (m1A) methyltransferase complex"/>
    <property type="evidence" value="ECO:0007669"/>
    <property type="project" value="InterPro"/>
</dbReference>
<dbReference type="PANTHER" id="PTHR12133:SF1">
    <property type="entry name" value="TRNA (ADENINE(58)-N(1))-METHYLTRANSFERASE, MITOCHONDRIAL"/>
    <property type="match status" value="1"/>
</dbReference>
<evidence type="ECO:0000256" key="4">
    <source>
        <dbReference type="ARBA" id="ARBA00022691"/>
    </source>
</evidence>
<keyword evidence="4" id="KW-0949">S-adenosyl-L-methionine</keyword>
<dbReference type="GO" id="GO:0030488">
    <property type="term" value="P:tRNA methylation"/>
    <property type="evidence" value="ECO:0007669"/>
    <property type="project" value="InterPro"/>
</dbReference>
<dbReference type="Proteomes" id="UP000663879">
    <property type="component" value="Unassembled WGS sequence"/>
</dbReference>
<comment type="catalytic activity">
    <reaction evidence="6">
        <text>an adenosine in mRNA + S-adenosyl-L-methionine = an N(1)-methyladenosine in mRNA + S-adenosyl-L-homocysteine + H(+)</text>
        <dbReference type="Rhea" id="RHEA:55392"/>
        <dbReference type="Rhea" id="RHEA-COMP:12414"/>
        <dbReference type="Rhea" id="RHEA-COMP:12415"/>
        <dbReference type="ChEBI" id="CHEBI:15378"/>
        <dbReference type="ChEBI" id="CHEBI:57856"/>
        <dbReference type="ChEBI" id="CHEBI:59789"/>
        <dbReference type="ChEBI" id="CHEBI:74411"/>
        <dbReference type="ChEBI" id="CHEBI:74491"/>
    </reaction>
</comment>
<dbReference type="AlphaFoldDB" id="A0A813R7S4"/>
<evidence type="ECO:0000256" key="6">
    <source>
        <dbReference type="ARBA" id="ARBA00048481"/>
    </source>
</evidence>
<evidence type="ECO:0000259" key="7">
    <source>
        <dbReference type="Pfam" id="PF08704"/>
    </source>
</evidence>
<dbReference type="InterPro" id="IPR029063">
    <property type="entry name" value="SAM-dependent_MTases_sf"/>
</dbReference>
<dbReference type="SUPFAM" id="SSF53335">
    <property type="entry name" value="S-adenosyl-L-methionine-dependent methyltransferases"/>
    <property type="match status" value="1"/>
</dbReference>
<dbReference type="EC" id="2.1.1.220" evidence="1"/>
<evidence type="ECO:0000256" key="2">
    <source>
        <dbReference type="ARBA" id="ARBA00022603"/>
    </source>
</evidence>
<dbReference type="InterPro" id="IPR049470">
    <property type="entry name" value="TRM61_C"/>
</dbReference>
<dbReference type="OrthoDB" id="5585464at2759"/>
<dbReference type="Gene3D" id="3.40.50.150">
    <property type="entry name" value="Vaccinia Virus protein VP39"/>
    <property type="match status" value="1"/>
</dbReference>
<evidence type="ECO:0000256" key="5">
    <source>
        <dbReference type="ARBA" id="ARBA00022694"/>
    </source>
</evidence>
<protein>
    <recommendedName>
        <fullName evidence="1">tRNA (adenine(58)-N(1))-methyltransferase</fullName>
        <ecNumber evidence="1">2.1.1.220</ecNumber>
    </recommendedName>
</protein>
<reference evidence="8" key="1">
    <citation type="submission" date="2021-02" db="EMBL/GenBank/DDBJ databases">
        <authorList>
            <person name="Nowell W R."/>
        </authorList>
    </citation>
    <scope>NUCLEOTIDE SEQUENCE</scope>
    <source>
        <strain evidence="8">Ploen Becks lab</strain>
    </source>
</reference>
<dbReference type="EMBL" id="CAJNOC010000561">
    <property type="protein sequence ID" value="CAF0777075.1"/>
    <property type="molecule type" value="Genomic_DNA"/>
</dbReference>
<comment type="caution">
    <text evidence="8">The sequence shown here is derived from an EMBL/GenBank/DDBJ whole genome shotgun (WGS) entry which is preliminary data.</text>
</comment>